<dbReference type="AlphaFoldDB" id="A0A1Y3GC86"/>
<dbReference type="InterPro" id="IPR012653">
    <property type="entry name" value="Dimeth_MeTrfase_MtbB"/>
</dbReference>
<dbReference type="Pfam" id="PF09505">
    <property type="entry name" value="Dimeth_Pyl"/>
    <property type="match status" value="1"/>
</dbReference>
<dbReference type="EC" id="2.1.1.249" evidence="3"/>
<dbReference type="UniPathway" id="UPA00644"/>
<dbReference type="NCBIfam" id="TIGR02368">
    <property type="entry name" value="dimeth_PyL"/>
    <property type="match status" value="1"/>
</dbReference>
<evidence type="ECO:0000313" key="7">
    <source>
        <dbReference type="Proteomes" id="UP000195137"/>
    </source>
</evidence>
<evidence type="ECO:0000256" key="5">
    <source>
        <dbReference type="ARBA" id="ARBA00029367"/>
    </source>
</evidence>
<evidence type="ECO:0000256" key="4">
    <source>
        <dbReference type="ARBA" id="ARBA00022774"/>
    </source>
</evidence>
<dbReference type="GO" id="GO:0043791">
    <property type="term" value="F:dimethylamine methyltransferase activity"/>
    <property type="evidence" value="ECO:0007669"/>
    <property type="project" value="UniProtKB-EC"/>
</dbReference>
<comment type="catalytic activity">
    <reaction evidence="5">
        <text>Co(I)-[dimethylamine-specific corrinoid protein] + dimethylamine + H(+) = methyl-Co(III)-[dimethylamine-specific corrinoid protein] + methylamine</text>
        <dbReference type="Rhea" id="RHEA:41175"/>
        <dbReference type="Rhea" id="RHEA-COMP:11122"/>
        <dbReference type="Rhea" id="RHEA-COMP:11123"/>
        <dbReference type="ChEBI" id="CHEBI:15378"/>
        <dbReference type="ChEBI" id="CHEBI:58040"/>
        <dbReference type="ChEBI" id="CHEBI:59338"/>
        <dbReference type="ChEBI" id="CHEBI:85033"/>
        <dbReference type="ChEBI" id="CHEBI:85035"/>
        <dbReference type="EC" id="2.1.1.249"/>
    </reaction>
</comment>
<organism evidence="6 7">
    <name type="scientific">Methanonatronarchaeum thermophilum</name>
    <dbReference type="NCBI Taxonomy" id="1927129"/>
    <lineage>
        <taxon>Archaea</taxon>
        <taxon>Methanobacteriati</taxon>
        <taxon>Methanobacteriota</taxon>
        <taxon>Methanonatronarchaeia</taxon>
        <taxon>Methanonatronarchaeales</taxon>
        <taxon>Methanonatronarchaeaceae</taxon>
        <taxon>Methanonatronarchaeum</taxon>
    </lineage>
</organism>
<protein>
    <recommendedName>
        <fullName evidence="3">[dimethylamine--corrinoid protein] Co-methyltransferase</fullName>
        <ecNumber evidence="3">2.1.1.249</ecNumber>
    </recommendedName>
</protein>
<dbReference type="EMBL" id="MRZU01000003">
    <property type="protein sequence ID" value="OUJ19071.1"/>
    <property type="molecule type" value="Genomic_DNA"/>
</dbReference>
<sequence>MSKYQTNMGDGAAIEMTKEEIRDELDKGTAAAAEQADIPQLSDDELDHLLSILTEPGKVVGVEKGNEVVFTHDIGTLRLMGDQGNSGVGIPLSREQGVQVHERAFAADTMELGHIDYSYKPTKPIIAQEQQTLENILLSTIVPIFYGAMPNLGTYYTPDGPFQNPNNLMAEGNMMEALESQENAVDQAIEDIGYIAKNLGKLGLDGLNLDTSGAAGDPDLKASLEITEKLKSNPATEHLTIEIGMAAENVLGMHGGLKYNGETLAGMWPHQLCGLVEEAGGDIFGPVVNTNASETLPWNLARAVTFVKLTMDEANIPIHVNMGMGVGGIPMFETPPVEAVTRASKAMVEVAGVDGI</sequence>
<name>A0A1Y3GC86_9EURY</name>
<dbReference type="Proteomes" id="UP000195137">
    <property type="component" value="Unassembled WGS sequence"/>
</dbReference>
<evidence type="ECO:0000256" key="3">
    <source>
        <dbReference type="ARBA" id="ARBA00012854"/>
    </source>
</evidence>
<dbReference type="OrthoDB" id="52605at2157"/>
<keyword evidence="6" id="KW-0489">Methyltransferase</keyword>
<proteinExistence type="inferred from homology"/>
<dbReference type="GO" id="GO:0032259">
    <property type="term" value="P:methylation"/>
    <property type="evidence" value="ECO:0007669"/>
    <property type="project" value="UniProtKB-KW"/>
</dbReference>
<gene>
    <name evidence="6" type="ORF">AMET1_0723</name>
</gene>
<accession>A0A1Y3GC86</accession>
<reference evidence="6 7" key="1">
    <citation type="submission" date="2016-12" db="EMBL/GenBank/DDBJ databases">
        <title>Discovery of methanogenic haloarchaea.</title>
        <authorList>
            <person name="Sorokin D.Y."/>
            <person name="Makarova K.S."/>
            <person name="Abbas B."/>
            <person name="Ferrer M."/>
            <person name="Golyshin P.N."/>
        </authorList>
    </citation>
    <scope>NUCLEOTIDE SEQUENCE [LARGE SCALE GENOMIC DNA]</scope>
    <source>
        <strain evidence="6">AMET1</strain>
    </source>
</reference>
<evidence type="ECO:0000256" key="1">
    <source>
        <dbReference type="ARBA" id="ARBA00004890"/>
    </source>
</evidence>
<comment type="caution">
    <text evidence="6">The sequence shown here is derived from an EMBL/GenBank/DDBJ whole genome shotgun (WGS) entry which is preliminary data.</text>
</comment>
<comment type="similarity">
    <text evidence="2">Belongs to the dimethylamine methyltransferase family.</text>
</comment>
<comment type="pathway">
    <text evidence="1">One-carbon metabolism; methanogenesis from dimethylamine.</text>
</comment>
<evidence type="ECO:0000313" key="6">
    <source>
        <dbReference type="EMBL" id="OUJ19071.1"/>
    </source>
</evidence>
<keyword evidence="6" id="KW-0808">Transferase</keyword>
<keyword evidence="7" id="KW-1185">Reference proteome</keyword>
<keyword evidence="4" id="KW-0669">Pyrrolysine</keyword>
<evidence type="ECO:0000256" key="2">
    <source>
        <dbReference type="ARBA" id="ARBA00008844"/>
    </source>
</evidence>
<dbReference type="GO" id="GO:0015948">
    <property type="term" value="P:methanogenesis"/>
    <property type="evidence" value="ECO:0007669"/>
    <property type="project" value="InterPro"/>
</dbReference>